<evidence type="ECO:0000313" key="3">
    <source>
        <dbReference type="EMBL" id="CAG4943242.1"/>
    </source>
</evidence>
<name>A0A8S3W627_PARAO</name>
<keyword evidence="4" id="KW-1185">Reference proteome</keyword>
<dbReference type="EMBL" id="CAJQZP010000178">
    <property type="protein sequence ID" value="CAG4943242.1"/>
    <property type="molecule type" value="Genomic_DNA"/>
</dbReference>
<gene>
    <name evidence="3" type="ORF">PAPOLLO_LOCUS2613</name>
</gene>
<protein>
    <submittedName>
        <fullName evidence="3">(apollo) hypothetical protein</fullName>
    </submittedName>
</protein>
<comment type="caution">
    <text evidence="3">The sequence shown here is derived from an EMBL/GenBank/DDBJ whole genome shotgun (WGS) entry which is preliminary data.</text>
</comment>
<proteinExistence type="predicted"/>
<dbReference type="Proteomes" id="UP000691718">
    <property type="component" value="Unassembled WGS sequence"/>
</dbReference>
<feature type="chain" id="PRO_5035891695" evidence="1">
    <location>
        <begin position="20"/>
        <end position="88"/>
    </location>
</feature>
<organism evidence="3 4">
    <name type="scientific">Parnassius apollo</name>
    <name type="common">Apollo butterfly</name>
    <name type="synonym">Papilio apollo</name>
    <dbReference type="NCBI Taxonomy" id="110799"/>
    <lineage>
        <taxon>Eukaryota</taxon>
        <taxon>Metazoa</taxon>
        <taxon>Ecdysozoa</taxon>
        <taxon>Arthropoda</taxon>
        <taxon>Hexapoda</taxon>
        <taxon>Insecta</taxon>
        <taxon>Pterygota</taxon>
        <taxon>Neoptera</taxon>
        <taxon>Endopterygota</taxon>
        <taxon>Lepidoptera</taxon>
        <taxon>Glossata</taxon>
        <taxon>Ditrysia</taxon>
        <taxon>Papilionoidea</taxon>
        <taxon>Papilionidae</taxon>
        <taxon>Parnassiinae</taxon>
        <taxon>Parnassini</taxon>
        <taxon>Parnassius</taxon>
        <taxon>Parnassius</taxon>
    </lineage>
</organism>
<feature type="signal peptide" evidence="1">
    <location>
        <begin position="1"/>
        <end position="19"/>
    </location>
</feature>
<keyword evidence="1" id="KW-0732">Signal</keyword>
<feature type="domain" description="Peptidase S8 pro-domain" evidence="2">
    <location>
        <begin position="28"/>
        <end position="72"/>
    </location>
</feature>
<dbReference type="OrthoDB" id="6156546at2759"/>
<evidence type="ECO:0000259" key="2">
    <source>
        <dbReference type="Pfam" id="PF16470"/>
    </source>
</evidence>
<reference evidence="3" key="1">
    <citation type="submission" date="2021-04" db="EMBL/GenBank/DDBJ databases">
        <authorList>
            <person name="Tunstrom K."/>
        </authorList>
    </citation>
    <scope>NUCLEOTIDE SEQUENCE</scope>
</reference>
<dbReference type="AlphaFoldDB" id="A0A8S3W627"/>
<sequence>MVGSWRALALLSVLQVCAGAPEAMYHNQFAVHVPAGEKHGDDIAKRHGFVNHGQCRREHEFSVRESRQKHEAAEKKCGPFLWAVPEYR</sequence>
<evidence type="ECO:0000256" key="1">
    <source>
        <dbReference type="SAM" id="SignalP"/>
    </source>
</evidence>
<dbReference type="InterPro" id="IPR032815">
    <property type="entry name" value="S8_pro-domain"/>
</dbReference>
<evidence type="ECO:0000313" key="4">
    <source>
        <dbReference type="Proteomes" id="UP000691718"/>
    </source>
</evidence>
<accession>A0A8S3W627</accession>
<dbReference type="Pfam" id="PF16470">
    <property type="entry name" value="S8_pro-domain"/>
    <property type="match status" value="1"/>
</dbReference>